<dbReference type="InParanoid" id="A2E267"/>
<evidence type="ECO:0000313" key="4">
    <source>
        <dbReference type="Proteomes" id="UP000001542"/>
    </source>
</evidence>
<proteinExistence type="predicted"/>
<feature type="domain" description="BACK" evidence="2">
    <location>
        <begin position="137"/>
        <end position="186"/>
    </location>
</feature>
<dbReference type="KEGG" id="tva:4771257"/>
<dbReference type="RefSeq" id="XP_001325504.1">
    <property type="nucleotide sequence ID" value="XM_001325469.1"/>
</dbReference>
<dbReference type="Gene3D" id="2.60.120.260">
    <property type="entry name" value="Galactose-binding domain-like"/>
    <property type="match status" value="1"/>
</dbReference>
<dbReference type="AlphaFoldDB" id="A2E267"/>
<dbReference type="OrthoDB" id="10627167at2759"/>
<keyword evidence="4" id="KW-1185">Reference proteome</keyword>
<dbReference type="InterPro" id="IPR008979">
    <property type="entry name" value="Galactose-bd-like_sf"/>
</dbReference>
<dbReference type="Gene3D" id="1.25.40.420">
    <property type="match status" value="1"/>
</dbReference>
<evidence type="ECO:0000313" key="3">
    <source>
        <dbReference type="EMBL" id="EAY13281.1"/>
    </source>
</evidence>
<dbReference type="SUPFAM" id="SSF49785">
    <property type="entry name" value="Galactose-binding domain-like"/>
    <property type="match status" value="1"/>
</dbReference>
<organism evidence="3 4">
    <name type="scientific">Trichomonas vaginalis (strain ATCC PRA-98 / G3)</name>
    <dbReference type="NCBI Taxonomy" id="412133"/>
    <lineage>
        <taxon>Eukaryota</taxon>
        <taxon>Metamonada</taxon>
        <taxon>Parabasalia</taxon>
        <taxon>Trichomonadida</taxon>
        <taxon>Trichomonadidae</taxon>
        <taxon>Trichomonas</taxon>
    </lineage>
</organism>
<dbReference type="Pfam" id="PF07707">
    <property type="entry name" value="BACK"/>
    <property type="match status" value="1"/>
</dbReference>
<feature type="compositionally biased region" description="Low complexity" evidence="1">
    <location>
        <begin position="297"/>
        <end position="328"/>
    </location>
</feature>
<evidence type="ECO:0000259" key="2">
    <source>
        <dbReference type="Pfam" id="PF07707"/>
    </source>
</evidence>
<gene>
    <name evidence="3" type="ORF">TVAG_464150</name>
</gene>
<feature type="region of interest" description="Disordered" evidence="1">
    <location>
        <begin position="239"/>
        <end position="260"/>
    </location>
</feature>
<reference evidence="3" key="2">
    <citation type="journal article" date="2007" name="Science">
        <title>Draft genome sequence of the sexually transmitted pathogen Trichomonas vaginalis.</title>
        <authorList>
            <person name="Carlton J.M."/>
            <person name="Hirt R.P."/>
            <person name="Silva J.C."/>
            <person name="Delcher A.L."/>
            <person name="Schatz M."/>
            <person name="Zhao Q."/>
            <person name="Wortman J.R."/>
            <person name="Bidwell S.L."/>
            <person name="Alsmark U.C.M."/>
            <person name="Besteiro S."/>
            <person name="Sicheritz-Ponten T."/>
            <person name="Noel C.J."/>
            <person name="Dacks J.B."/>
            <person name="Foster P.G."/>
            <person name="Simillion C."/>
            <person name="Van de Peer Y."/>
            <person name="Miranda-Saavedra D."/>
            <person name="Barton G.J."/>
            <person name="Westrop G.D."/>
            <person name="Mueller S."/>
            <person name="Dessi D."/>
            <person name="Fiori P.L."/>
            <person name="Ren Q."/>
            <person name="Paulsen I."/>
            <person name="Zhang H."/>
            <person name="Bastida-Corcuera F.D."/>
            <person name="Simoes-Barbosa A."/>
            <person name="Brown M.T."/>
            <person name="Hayes R.D."/>
            <person name="Mukherjee M."/>
            <person name="Okumura C.Y."/>
            <person name="Schneider R."/>
            <person name="Smith A.J."/>
            <person name="Vanacova S."/>
            <person name="Villalvazo M."/>
            <person name="Haas B.J."/>
            <person name="Pertea M."/>
            <person name="Feldblyum T.V."/>
            <person name="Utterback T.R."/>
            <person name="Shu C.L."/>
            <person name="Osoegawa K."/>
            <person name="de Jong P.J."/>
            <person name="Hrdy I."/>
            <person name="Horvathova L."/>
            <person name="Zubacova Z."/>
            <person name="Dolezal P."/>
            <person name="Malik S.B."/>
            <person name="Logsdon J.M. Jr."/>
            <person name="Henze K."/>
            <person name="Gupta A."/>
            <person name="Wang C.C."/>
            <person name="Dunne R.L."/>
            <person name="Upcroft J.A."/>
            <person name="Upcroft P."/>
            <person name="White O."/>
            <person name="Salzberg S.L."/>
            <person name="Tang P."/>
            <person name="Chiu C.-H."/>
            <person name="Lee Y.-S."/>
            <person name="Embley T.M."/>
            <person name="Coombs G.H."/>
            <person name="Mottram J.C."/>
            <person name="Tachezy J."/>
            <person name="Fraser-Liggett C.M."/>
            <person name="Johnson P.J."/>
        </authorList>
    </citation>
    <scope>NUCLEOTIDE SEQUENCE [LARGE SCALE GENOMIC DNA]</scope>
    <source>
        <strain evidence="3">G3</strain>
    </source>
</reference>
<evidence type="ECO:0000256" key="1">
    <source>
        <dbReference type="SAM" id="MobiDB-lite"/>
    </source>
</evidence>
<dbReference type="VEuPathDB" id="TrichDB:TVAG_464150"/>
<reference evidence="3" key="1">
    <citation type="submission" date="2006-10" db="EMBL/GenBank/DDBJ databases">
        <authorList>
            <person name="Amadeo P."/>
            <person name="Zhao Q."/>
            <person name="Wortman J."/>
            <person name="Fraser-Liggett C."/>
            <person name="Carlton J."/>
        </authorList>
    </citation>
    <scope>NUCLEOTIDE SEQUENCE</scope>
    <source>
        <strain evidence="3">G3</strain>
    </source>
</reference>
<name>A2E267_TRIV3</name>
<protein>
    <recommendedName>
        <fullName evidence="2">BACK domain-containing protein</fullName>
    </recommendedName>
</protein>
<dbReference type="EMBL" id="DS113288">
    <property type="protein sequence ID" value="EAY13281.1"/>
    <property type="molecule type" value="Genomic_DNA"/>
</dbReference>
<feature type="compositionally biased region" description="Acidic residues" evidence="1">
    <location>
        <begin position="239"/>
        <end position="250"/>
    </location>
</feature>
<dbReference type="Proteomes" id="UP000001542">
    <property type="component" value="Unassembled WGS sequence"/>
</dbReference>
<feature type="region of interest" description="Disordered" evidence="1">
    <location>
        <begin position="295"/>
        <end position="331"/>
    </location>
</feature>
<accession>A2E267</accession>
<dbReference type="VEuPathDB" id="TrichDB:TVAGG3_1048700"/>
<sequence length="522" mass="60694">MLPTSIHHPTPTLQSISAQPVPYDFTIYIDDAKYMCHLNQLIEISSKITKDLNSFTIEKIKDPNHDFQIIIDILNGKAVEINKFNSYFINACGQALGIKALIDATVPFCTALITPSTVLEVVKQLAEHDLDYHDEVDFIAENFMQLKDKRELKMLPVEVLQSIIQSNKFSFPNEEDFFHWIMSVVSTSGSSYNVLFGYCFFEKLSKKCMREFVDIVSYDSIEPFIWNSLKNRLVQDVIQTEEEEDREEEDSPPKMPQFQPVIQQNPELPFNTQIPQFISRSEPVQPIAHTFSEIEQNQKQQYQQQKDNYAQQTYSAPVQPQQPTSTTQEFYDDNEEEEDYIALEYDKEYLLDGVISYIKREYPDSWQDEVIIEGGGTKNYQINRVVDYDHLDTWWDNYDSNKGKCLKENAWIKFEFVGYALELQHYTLASTAIKPRQHQPKSWIIEASDDGVKWEVVETVNNCEEMNQKGAIMTFKLARPSRPYQIFKFTLKANHARPDGPNAHELSLGAIEFYGRLFPLDY</sequence>
<dbReference type="InterPro" id="IPR011705">
    <property type="entry name" value="BACK"/>
</dbReference>